<dbReference type="EC" id="2.3.2.27" evidence="2"/>
<feature type="region of interest" description="Disordered" evidence="1">
    <location>
        <begin position="1"/>
        <end position="28"/>
    </location>
</feature>
<dbReference type="SUPFAM" id="SSF57903">
    <property type="entry name" value="FYVE/PHD zinc finger"/>
    <property type="match status" value="1"/>
</dbReference>
<evidence type="ECO:0000256" key="1">
    <source>
        <dbReference type="SAM" id="MobiDB-lite"/>
    </source>
</evidence>
<evidence type="ECO:0000313" key="3">
    <source>
        <dbReference type="Proteomes" id="UP001214628"/>
    </source>
</evidence>
<dbReference type="AlphaFoldDB" id="A0AAF0FHF5"/>
<dbReference type="CDD" id="cd15542">
    <property type="entry name" value="PHD_UBR7"/>
    <property type="match status" value="1"/>
</dbReference>
<accession>A0AAF0FHF5</accession>
<reference evidence="2" key="1">
    <citation type="submission" date="2023-02" db="EMBL/GenBank/DDBJ databases">
        <title>Mating type loci evolution in Malassezia.</title>
        <authorList>
            <person name="Coelho M.A."/>
        </authorList>
    </citation>
    <scope>NUCLEOTIDE SEQUENCE</scope>
    <source>
        <strain evidence="2">CBS 14136</strain>
    </source>
</reference>
<dbReference type="PANTHER" id="PTHR13513">
    <property type="entry name" value="E3 UBIQUITIN-PROTEIN LIGASE UBR7"/>
    <property type="match status" value="1"/>
</dbReference>
<evidence type="ECO:0000313" key="2">
    <source>
        <dbReference type="EMBL" id="WFD44602.1"/>
    </source>
</evidence>
<keyword evidence="2" id="KW-0012">Acyltransferase</keyword>
<protein>
    <submittedName>
        <fullName evidence="2">RING-type E3 ubiquitin transferase</fullName>
        <ecNumber evidence="2">2.3.2.27</ecNumber>
    </submittedName>
</protein>
<gene>
    <name evidence="2" type="ORF">MPSI1_003270</name>
</gene>
<sequence>MKRTRTDEDASSSLTELPDPQAPAPNLAPELGFTAQDLIDQQEQLESEAASKYPSKIDTCTHSLGAIRQPIYSCQTCGGGGSKQEDVWPPEHVNPCLLRKNEVNRGIDPENDNSYSHNFQGHFCCCERGKSYDPQTEEETMYQCLVCEDWYHESCTALSDSPPLNDEIFEHLICDACVQRTDANLLRQYAGTKGWMLFARQGPDAWDGVTARQCGEKKLYGDTTPLSPSNPVAIKLPEAQDTHVEDADAHPSSPDTKRSRISCTAPKEIHPAVLVPNDRLDLFLRASFRQRLCECADCMRKWKEKYPYVLEEEESYESAADANDAHSTSSSTYDLGVAALGRLPRVQMLESLRAYQDLKEALYDRLRPFAERKQVVDEETVRAFFREHEERRRSPSKDAK</sequence>
<dbReference type="Gene3D" id="3.30.40.10">
    <property type="entry name" value="Zinc/RING finger domain, C3HC4 (zinc finger)"/>
    <property type="match status" value="1"/>
</dbReference>
<dbReference type="Proteomes" id="UP001214628">
    <property type="component" value="Chromosome 5"/>
</dbReference>
<dbReference type="GO" id="GO:0008270">
    <property type="term" value="F:zinc ion binding"/>
    <property type="evidence" value="ECO:0007669"/>
    <property type="project" value="InterPro"/>
</dbReference>
<keyword evidence="3" id="KW-1185">Reference proteome</keyword>
<dbReference type="GO" id="GO:0005737">
    <property type="term" value="C:cytoplasm"/>
    <property type="evidence" value="ECO:0007669"/>
    <property type="project" value="TreeGrafter"/>
</dbReference>
<dbReference type="EMBL" id="CP118379">
    <property type="protein sequence ID" value="WFD44602.1"/>
    <property type="molecule type" value="Genomic_DNA"/>
</dbReference>
<dbReference type="InterPro" id="IPR013083">
    <property type="entry name" value="Znf_RING/FYVE/PHD"/>
</dbReference>
<dbReference type="InterPro" id="IPR040204">
    <property type="entry name" value="UBR7"/>
</dbReference>
<dbReference type="GO" id="GO:0061630">
    <property type="term" value="F:ubiquitin protein ligase activity"/>
    <property type="evidence" value="ECO:0007669"/>
    <property type="project" value="UniProtKB-EC"/>
</dbReference>
<keyword evidence="2" id="KW-0808">Transferase</keyword>
<feature type="region of interest" description="Disordered" evidence="1">
    <location>
        <begin position="241"/>
        <end position="260"/>
    </location>
</feature>
<dbReference type="InterPro" id="IPR011011">
    <property type="entry name" value="Znf_FYVE_PHD"/>
</dbReference>
<dbReference type="PANTHER" id="PTHR13513:SF9">
    <property type="entry name" value="E3 UBIQUITIN-PROTEIN LIGASE UBR7-RELATED"/>
    <property type="match status" value="1"/>
</dbReference>
<organism evidence="2 3">
    <name type="scientific">Malassezia psittaci</name>
    <dbReference type="NCBI Taxonomy" id="1821823"/>
    <lineage>
        <taxon>Eukaryota</taxon>
        <taxon>Fungi</taxon>
        <taxon>Dikarya</taxon>
        <taxon>Basidiomycota</taxon>
        <taxon>Ustilaginomycotina</taxon>
        <taxon>Malasseziomycetes</taxon>
        <taxon>Malasseziales</taxon>
        <taxon>Malasseziaceae</taxon>
        <taxon>Malassezia</taxon>
    </lineage>
</organism>
<proteinExistence type="predicted"/>
<name>A0AAF0FHF5_9BASI</name>